<evidence type="ECO:0000256" key="1">
    <source>
        <dbReference type="ARBA" id="ARBA00004173"/>
    </source>
</evidence>
<dbReference type="InterPro" id="IPR052377">
    <property type="entry name" value="Mitochondrial_ECH-domain"/>
</dbReference>
<keyword evidence="2" id="KW-0276">Fatty acid metabolism</keyword>
<dbReference type="GeneID" id="19180178"/>
<dbReference type="PANTHER" id="PTHR43602:SF1">
    <property type="entry name" value="ENOYL-COA HYDRATASE DOMAIN-CONTAINING PROTEIN 3, MITOCHONDRIAL"/>
    <property type="match status" value="1"/>
</dbReference>
<protein>
    <recommendedName>
        <fullName evidence="7">Enoyl-CoA hydratase domain-containing protein 3, mitochondrial</fullName>
    </recommendedName>
</protein>
<dbReference type="OrthoDB" id="2139957at2759"/>
<evidence type="ECO:0000256" key="8">
    <source>
        <dbReference type="RuleBase" id="RU003707"/>
    </source>
</evidence>
<sequence>MSPPTSAARRLEQVQGQIGRASTTDDRTTPFPELPFGARYLHLNNATKRNALSVAVLQDLRDQLYAYNTSPVDGQARFLPPFEPGLLAELEKAFYHPDSEAGRTYGWLVHAKQWNQHRSNLPRVIVLRSAGPVFCSGHDLTEIRAMSHAQAKHLFDLCAEVMSLIRRCPVPVIGAMQGLATAAGAQLALTTDLPVAHASTPFRLPGSGMGFPCISPVTAVSRKVGNAFGYEMFALAQPHRADELPGRPLRVLDDNAPLDLAVGEMVAYYTQRTAAQPQALGKWAYWTQVGMHAKTSTSTADGYEEAAAWAGSAMALLAQTSDAKEGIGAFLDKRKPSWYT</sequence>
<dbReference type="RefSeq" id="XP_007757793.1">
    <property type="nucleotide sequence ID" value="XM_007759603.1"/>
</dbReference>
<dbReference type="GO" id="GO:0016836">
    <property type="term" value="F:hydro-lyase activity"/>
    <property type="evidence" value="ECO:0007669"/>
    <property type="project" value="TreeGrafter"/>
</dbReference>
<reference evidence="10 11" key="1">
    <citation type="submission" date="2013-03" db="EMBL/GenBank/DDBJ databases">
        <title>The Genome Sequence of Cladophialophora yegresii CBS 114405.</title>
        <authorList>
            <consortium name="The Broad Institute Genomics Platform"/>
            <person name="Cuomo C."/>
            <person name="de Hoog S."/>
            <person name="Gorbushina A."/>
            <person name="Walker B."/>
            <person name="Young S.K."/>
            <person name="Zeng Q."/>
            <person name="Gargeya S."/>
            <person name="Fitzgerald M."/>
            <person name="Haas B."/>
            <person name="Abouelleil A."/>
            <person name="Allen A.W."/>
            <person name="Alvarado L."/>
            <person name="Arachchi H.M."/>
            <person name="Berlin A.M."/>
            <person name="Chapman S.B."/>
            <person name="Gainer-Dewar J."/>
            <person name="Goldberg J."/>
            <person name="Griggs A."/>
            <person name="Gujja S."/>
            <person name="Hansen M."/>
            <person name="Howarth C."/>
            <person name="Imamovic A."/>
            <person name="Ireland A."/>
            <person name="Larimer J."/>
            <person name="McCowan C."/>
            <person name="Murphy C."/>
            <person name="Pearson M."/>
            <person name="Poon T.W."/>
            <person name="Priest M."/>
            <person name="Roberts A."/>
            <person name="Saif S."/>
            <person name="Shea T."/>
            <person name="Sisk P."/>
            <person name="Sykes S."/>
            <person name="Wortman J."/>
            <person name="Nusbaum C."/>
            <person name="Birren B."/>
        </authorList>
    </citation>
    <scope>NUCLEOTIDE SEQUENCE [LARGE SCALE GENOMIC DNA]</scope>
    <source>
        <strain evidence="10 11">CBS 114405</strain>
    </source>
</reference>
<comment type="function">
    <text evidence="6">May play a role in fatty acid biosynthesis and insulin sensitivity.</text>
</comment>
<dbReference type="EMBL" id="AMGW01000004">
    <property type="protein sequence ID" value="EXJ58170.1"/>
    <property type="molecule type" value="Genomic_DNA"/>
</dbReference>
<dbReference type="InterPro" id="IPR029045">
    <property type="entry name" value="ClpP/crotonase-like_dom_sf"/>
</dbReference>
<keyword evidence="11" id="KW-1185">Reference proteome</keyword>
<keyword evidence="5" id="KW-0496">Mitochondrion</keyword>
<dbReference type="SUPFAM" id="SSF52096">
    <property type="entry name" value="ClpP/crotonase"/>
    <property type="match status" value="1"/>
</dbReference>
<dbReference type="HOGENOM" id="CLU_009834_1_0_1"/>
<dbReference type="Proteomes" id="UP000019473">
    <property type="component" value="Unassembled WGS sequence"/>
</dbReference>
<dbReference type="PROSITE" id="PS00166">
    <property type="entry name" value="ENOYL_COA_HYDRATASE"/>
    <property type="match status" value="1"/>
</dbReference>
<dbReference type="InterPro" id="IPR001753">
    <property type="entry name" value="Enoyl-CoA_hydra/iso"/>
</dbReference>
<dbReference type="InterPro" id="IPR018376">
    <property type="entry name" value="Enoyl-CoA_hyd/isom_CS"/>
</dbReference>
<evidence type="ECO:0000256" key="7">
    <source>
        <dbReference type="ARBA" id="ARBA00040545"/>
    </source>
</evidence>
<evidence type="ECO:0000256" key="5">
    <source>
        <dbReference type="ARBA" id="ARBA00023128"/>
    </source>
</evidence>
<dbReference type="STRING" id="1182544.W9VZM3"/>
<dbReference type="GO" id="GO:0006631">
    <property type="term" value="P:fatty acid metabolic process"/>
    <property type="evidence" value="ECO:0007669"/>
    <property type="project" value="UniProtKB-KW"/>
</dbReference>
<evidence type="ECO:0000313" key="11">
    <source>
        <dbReference type="Proteomes" id="UP000019473"/>
    </source>
</evidence>
<accession>W9VZM3</accession>
<dbReference type="eggNOG" id="KOG1682">
    <property type="taxonomic scope" value="Eukaryota"/>
</dbReference>
<evidence type="ECO:0000256" key="4">
    <source>
        <dbReference type="ARBA" id="ARBA00023098"/>
    </source>
</evidence>
<dbReference type="Pfam" id="PF00378">
    <property type="entry name" value="ECH_1"/>
    <property type="match status" value="1"/>
</dbReference>
<keyword evidence="3" id="KW-0809">Transit peptide</keyword>
<name>W9VZM3_9EURO</name>
<proteinExistence type="inferred from homology"/>
<dbReference type="Gene3D" id="1.10.12.10">
    <property type="entry name" value="Lyase 2-enoyl-coa Hydratase, Chain A, domain 2"/>
    <property type="match status" value="1"/>
</dbReference>
<feature type="region of interest" description="Disordered" evidence="9">
    <location>
        <begin position="1"/>
        <end position="29"/>
    </location>
</feature>
<dbReference type="GO" id="GO:0005739">
    <property type="term" value="C:mitochondrion"/>
    <property type="evidence" value="ECO:0007669"/>
    <property type="project" value="UniProtKB-SubCell"/>
</dbReference>
<evidence type="ECO:0000256" key="9">
    <source>
        <dbReference type="SAM" id="MobiDB-lite"/>
    </source>
</evidence>
<dbReference type="Gene3D" id="3.90.226.10">
    <property type="entry name" value="2-enoyl-CoA Hydratase, Chain A, domain 1"/>
    <property type="match status" value="1"/>
</dbReference>
<dbReference type="PANTHER" id="PTHR43602">
    <property type="match status" value="1"/>
</dbReference>
<comment type="similarity">
    <text evidence="8">Belongs to the enoyl-CoA hydratase/isomerase family.</text>
</comment>
<dbReference type="CDD" id="cd06558">
    <property type="entry name" value="crotonase-like"/>
    <property type="match status" value="1"/>
</dbReference>
<evidence type="ECO:0000256" key="2">
    <source>
        <dbReference type="ARBA" id="ARBA00022832"/>
    </source>
</evidence>
<evidence type="ECO:0000313" key="10">
    <source>
        <dbReference type="EMBL" id="EXJ58170.1"/>
    </source>
</evidence>
<dbReference type="VEuPathDB" id="FungiDB:A1O7_05595"/>
<dbReference type="AlphaFoldDB" id="W9VZM3"/>
<evidence type="ECO:0000256" key="3">
    <source>
        <dbReference type="ARBA" id="ARBA00022946"/>
    </source>
</evidence>
<evidence type="ECO:0000256" key="6">
    <source>
        <dbReference type="ARBA" id="ARBA00037410"/>
    </source>
</evidence>
<dbReference type="InterPro" id="IPR014748">
    <property type="entry name" value="Enoyl-CoA_hydra_C"/>
</dbReference>
<comment type="caution">
    <text evidence="10">The sequence shown here is derived from an EMBL/GenBank/DDBJ whole genome shotgun (WGS) entry which is preliminary data.</text>
</comment>
<keyword evidence="4" id="KW-0443">Lipid metabolism</keyword>
<comment type="subcellular location">
    <subcellularLocation>
        <location evidence="1">Mitochondrion</location>
    </subcellularLocation>
</comment>
<gene>
    <name evidence="10" type="ORF">A1O7_05595</name>
</gene>
<organism evidence="10 11">
    <name type="scientific">Cladophialophora yegresii CBS 114405</name>
    <dbReference type="NCBI Taxonomy" id="1182544"/>
    <lineage>
        <taxon>Eukaryota</taxon>
        <taxon>Fungi</taxon>
        <taxon>Dikarya</taxon>
        <taxon>Ascomycota</taxon>
        <taxon>Pezizomycotina</taxon>
        <taxon>Eurotiomycetes</taxon>
        <taxon>Chaetothyriomycetidae</taxon>
        <taxon>Chaetothyriales</taxon>
        <taxon>Herpotrichiellaceae</taxon>
        <taxon>Cladophialophora</taxon>
    </lineage>
</organism>